<protein>
    <recommendedName>
        <fullName evidence="11">Molybdenum transport system permease</fullName>
    </recommendedName>
</protein>
<feature type="domain" description="ABC transmembrane type-1" evidence="12">
    <location>
        <begin position="5"/>
        <end position="216"/>
    </location>
</feature>
<evidence type="ECO:0000256" key="1">
    <source>
        <dbReference type="ARBA" id="ARBA00002949"/>
    </source>
</evidence>
<dbReference type="InterPro" id="IPR011867">
    <property type="entry name" value="ModB_ABC"/>
</dbReference>
<dbReference type="PANTHER" id="PTHR30183:SF8">
    <property type="entry name" value="MOLYBDENUM TRANSPORT SYSTEM PERMEASE"/>
    <property type="match status" value="1"/>
</dbReference>
<evidence type="ECO:0000256" key="11">
    <source>
        <dbReference type="RuleBase" id="RU365097"/>
    </source>
</evidence>
<comment type="function">
    <text evidence="1 11">Part of the binding-protein-dependent transport system for molybdenum; probably responsible for the translocation of the substrate across the membrane.</text>
</comment>
<comment type="caution">
    <text evidence="13">The sequence shown here is derived from an EMBL/GenBank/DDBJ whole genome shotgun (WGS) entry which is preliminary data.</text>
</comment>
<dbReference type="InterPro" id="IPR000515">
    <property type="entry name" value="MetI-like"/>
</dbReference>
<keyword evidence="5" id="KW-1003">Cell membrane</keyword>
<evidence type="ECO:0000256" key="6">
    <source>
        <dbReference type="ARBA" id="ARBA00022505"/>
    </source>
</evidence>
<evidence type="ECO:0000256" key="2">
    <source>
        <dbReference type="ARBA" id="ARBA00004651"/>
    </source>
</evidence>
<sequence length="229" mass="24412">MWDAIRVTILLAAVTTPLMLALATPVGWWLAKGGKGSAGWLRDMVAAVVALPIVLPPTVLGFYLLIAMGPNSPLMGLLQPFGVRTLAFTFTGLVIGSLVYSLPFAVQPIRNAFESMGPRPLEVAATLRASPWDAFWSVALPQARRGYVTAALLVFAHTIGEFGVVLMIGGSIPGQTEVVSIRIFQAVEQLNFAEAHLISGGLLAFSFVALIVMLVVDRRFGARSAGIRP</sequence>
<dbReference type="Pfam" id="PF00528">
    <property type="entry name" value="BPD_transp_1"/>
    <property type="match status" value="1"/>
</dbReference>
<comment type="similarity">
    <text evidence="3 11">Belongs to the binding-protein-dependent transport system permease family. CysTW subfamily.</text>
</comment>
<evidence type="ECO:0000256" key="4">
    <source>
        <dbReference type="ARBA" id="ARBA00022448"/>
    </source>
</evidence>
<dbReference type="PANTHER" id="PTHR30183">
    <property type="entry name" value="MOLYBDENUM TRANSPORT SYSTEM PERMEASE PROTEIN MODB"/>
    <property type="match status" value="1"/>
</dbReference>
<organism evidence="13 14">
    <name type="scientific">Asticcacaulis aquaticus</name>
    <dbReference type="NCBI Taxonomy" id="2984212"/>
    <lineage>
        <taxon>Bacteria</taxon>
        <taxon>Pseudomonadati</taxon>
        <taxon>Pseudomonadota</taxon>
        <taxon>Alphaproteobacteria</taxon>
        <taxon>Caulobacterales</taxon>
        <taxon>Caulobacteraceae</taxon>
        <taxon>Asticcacaulis</taxon>
    </lineage>
</organism>
<evidence type="ECO:0000256" key="10">
    <source>
        <dbReference type="RuleBase" id="RU363032"/>
    </source>
</evidence>
<dbReference type="CDD" id="cd06261">
    <property type="entry name" value="TM_PBP2"/>
    <property type="match status" value="1"/>
</dbReference>
<feature type="transmembrane region" description="Helical" evidence="10">
    <location>
        <begin position="6"/>
        <end position="31"/>
    </location>
</feature>
<evidence type="ECO:0000313" key="14">
    <source>
        <dbReference type="Proteomes" id="UP001214854"/>
    </source>
</evidence>
<feature type="transmembrane region" description="Helical" evidence="10">
    <location>
        <begin position="192"/>
        <end position="216"/>
    </location>
</feature>
<dbReference type="InterPro" id="IPR035906">
    <property type="entry name" value="MetI-like_sf"/>
</dbReference>
<name>A0ABT5HWN8_9CAUL</name>
<evidence type="ECO:0000259" key="12">
    <source>
        <dbReference type="PROSITE" id="PS50928"/>
    </source>
</evidence>
<keyword evidence="8 10" id="KW-1133">Transmembrane helix</keyword>
<feature type="transmembrane region" description="Helical" evidence="10">
    <location>
        <begin position="147"/>
        <end position="172"/>
    </location>
</feature>
<evidence type="ECO:0000256" key="8">
    <source>
        <dbReference type="ARBA" id="ARBA00022989"/>
    </source>
</evidence>
<evidence type="ECO:0000256" key="5">
    <source>
        <dbReference type="ARBA" id="ARBA00022475"/>
    </source>
</evidence>
<keyword evidence="11" id="KW-0997">Cell inner membrane</keyword>
<keyword evidence="14" id="KW-1185">Reference proteome</keyword>
<dbReference type="EMBL" id="JAQQKX010000012">
    <property type="protein sequence ID" value="MDC7684454.1"/>
    <property type="molecule type" value="Genomic_DNA"/>
</dbReference>
<dbReference type="Gene3D" id="1.10.3720.10">
    <property type="entry name" value="MetI-like"/>
    <property type="match status" value="1"/>
</dbReference>
<evidence type="ECO:0000256" key="3">
    <source>
        <dbReference type="ARBA" id="ARBA00007069"/>
    </source>
</evidence>
<keyword evidence="4 10" id="KW-0813">Transport</keyword>
<evidence type="ECO:0000256" key="9">
    <source>
        <dbReference type="ARBA" id="ARBA00023136"/>
    </source>
</evidence>
<comment type="subcellular location">
    <subcellularLocation>
        <location evidence="11">Cell inner membrane</location>
        <topology evidence="11">Multi-pass membrane protein</topology>
    </subcellularLocation>
    <subcellularLocation>
        <location evidence="2 10">Cell membrane</location>
        <topology evidence="2 10">Multi-pass membrane protein</topology>
    </subcellularLocation>
</comment>
<accession>A0ABT5HWN8</accession>
<proteinExistence type="inferred from homology"/>
<dbReference type="Proteomes" id="UP001214854">
    <property type="component" value="Unassembled WGS sequence"/>
</dbReference>
<dbReference type="NCBIfam" id="TIGR02141">
    <property type="entry name" value="modB_ABC"/>
    <property type="match status" value="1"/>
</dbReference>
<feature type="transmembrane region" description="Helical" evidence="10">
    <location>
        <begin position="86"/>
        <end position="106"/>
    </location>
</feature>
<dbReference type="RefSeq" id="WP_272748928.1">
    <property type="nucleotide sequence ID" value="NZ_JAQQKX010000012.1"/>
</dbReference>
<reference evidence="13 14" key="1">
    <citation type="submission" date="2023-01" db="EMBL/GenBank/DDBJ databases">
        <title>Novel species of the genus Asticcacaulis isolated from rivers.</title>
        <authorList>
            <person name="Lu H."/>
        </authorList>
    </citation>
    <scope>NUCLEOTIDE SEQUENCE [LARGE SCALE GENOMIC DNA]</scope>
    <source>
        <strain evidence="13 14">BYS171W</strain>
    </source>
</reference>
<dbReference type="PROSITE" id="PS50928">
    <property type="entry name" value="ABC_TM1"/>
    <property type="match status" value="1"/>
</dbReference>
<dbReference type="SUPFAM" id="SSF161098">
    <property type="entry name" value="MetI-like"/>
    <property type="match status" value="1"/>
</dbReference>
<feature type="transmembrane region" description="Helical" evidence="10">
    <location>
        <begin position="43"/>
        <end position="66"/>
    </location>
</feature>
<gene>
    <name evidence="13" type="primary">modB</name>
    <name evidence="13" type="ORF">PQU92_14300</name>
</gene>
<evidence type="ECO:0000313" key="13">
    <source>
        <dbReference type="EMBL" id="MDC7684454.1"/>
    </source>
</evidence>
<keyword evidence="9 10" id="KW-0472">Membrane</keyword>
<keyword evidence="6 11" id="KW-0500">Molybdenum</keyword>
<keyword evidence="7 10" id="KW-0812">Transmembrane</keyword>
<evidence type="ECO:0000256" key="7">
    <source>
        <dbReference type="ARBA" id="ARBA00022692"/>
    </source>
</evidence>